<sequence>MNDLFPHTSHAEDQPYARTILTLHVLRSGLAMGSFISLASASAITLIRPPRSLPTYFSRLLIHSRYGAIAGLSVSAVMVVGRMWGREKIEWQDRSWRLQESRSQSRADWWVLGGSVLGAMGAVAAARRGVIMVPARVGRGGLLWSAAGLGSVVGTLGHVATGGMRARLKVVVNEEKELI</sequence>
<keyword evidence="1" id="KW-1133">Transmembrane helix</keyword>
<dbReference type="OrthoDB" id="544298at2759"/>
<feature type="transmembrane region" description="Helical" evidence="1">
    <location>
        <begin position="66"/>
        <end position="85"/>
    </location>
</feature>
<dbReference type="PANTHER" id="PTHR38636:SF1">
    <property type="entry name" value="CHLORIDE CHANNEL PROTEIN CLC-D"/>
    <property type="match status" value="1"/>
</dbReference>
<protein>
    <submittedName>
        <fullName evidence="2">Uncharacterized protein</fullName>
    </submittedName>
</protein>
<organism evidence="2 3">
    <name type="scientific">Patellaria atrata CBS 101060</name>
    <dbReference type="NCBI Taxonomy" id="1346257"/>
    <lineage>
        <taxon>Eukaryota</taxon>
        <taxon>Fungi</taxon>
        <taxon>Dikarya</taxon>
        <taxon>Ascomycota</taxon>
        <taxon>Pezizomycotina</taxon>
        <taxon>Dothideomycetes</taxon>
        <taxon>Dothideomycetes incertae sedis</taxon>
        <taxon>Patellariales</taxon>
        <taxon>Patellariaceae</taxon>
        <taxon>Patellaria</taxon>
    </lineage>
</organism>
<proteinExistence type="predicted"/>
<dbReference type="PANTHER" id="PTHR38636">
    <property type="entry name" value="PROTEIN CBG20488"/>
    <property type="match status" value="1"/>
</dbReference>
<dbReference type="AlphaFoldDB" id="A0A9P4S758"/>
<name>A0A9P4S758_9PEZI</name>
<evidence type="ECO:0000256" key="1">
    <source>
        <dbReference type="SAM" id="Phobius"/>
    </source>
</evidence>
<feature type="transmembrane region" description="Helical" evidence="1">
    <location>
        <begin position="106"/>
        <end position="126"/>
    </location>
</feature>
<accession>A0A9P4S758</accession>
<gene>
    <name evidence="2" type="ORF">M501DRAFT_958667</name>
</gene>
<feature type="transmembrane region" description="Helical" evidence="1">
    <location>
        <begin position="25"/>
        <end position="46"/>
    </location>
</feature>
<keyword evidence="1" id="KW-0812">Transmembrane</keyword>
<dbReference type="Proteomes" id="UP000799429">
    <property type="component" value="Unassembled WGS sequence"/>
</dbReference>
<keyword evidence="1" id="KW-0472">Membrane</keyword>
<keyword evidence="3" id="KW-1185">Reference proteome</keyword>
<reference evidence="2" key="1">
    <citation type="journal article" date="2020" name="Stud. Mycol.">
        <title>101 Dothideomycetes genomes: a test case for predicting lifestyles and emergence of pathogens.</title>
        <authorList>
            <person name="Haridas S."/>
            <person name="Albert R."/>
            <person name="Binder M."/>
            <person name="Bloem J."/>
            <person name="Labutti K."/>
            <person name="Salamov A."/>
            <person name="Andreopoulos B."/>
            <person name="Baker S."/>
            <person name="Barry K."/>
            <person name="Bills G."/>
            <person name="Bluhm B."/>
            <person name="Cannon C."/>
            <person name="Castanera R."/>
            <person name="Culley D."/>
            <person name="Daum C."/>
            <person name="Ezra D."/>
            <person name="Gonzalez J."/>
            <person name="Henrissat B."/>
            <person name="Kuo A."/>
            <person name="Liang C."/>
            <person name="Lipzen A."/>
            <person name="Lutzoni F."/>
            <person name="Magnuson J."/>
            <person name="Mondo S."/>
            <person name="Nolan M."/>
            <person name="Ohm R."/>
            <person name="Pangilinan J."/>
            <person name="Park H.-J."/>
            <person name="Ramirez L."/>
            <person name="Alfaro M."/>
            <person name="Sun H."/>
            <person name="Tritt A."/>
            <person name="Yoshinaga Y."/>
            <person name="Zwiers L.-H."/>
            <person name="Turgeon B."/>
            <person name="Goodwin S."/>
            <person name="Spatafora J."/>
            <person name="Crous P."/>
            <person name="Grigoriev I."/>
        </authorList>
    </citation>
    <scope>NUCLEOTIDE SEQUENCE</scope>
    <source>
        <strain evidence="2">CBS 101060</strain>
    </source>
</reference>
<feature type="transmembrane region" description="Helical" evidence="1">
    <location>
        <begin position="141"/>
        <end position="160"/>
    </location>
</feature>
<comment type="caution">
    <text evidence="2">The sequence shown here is derived from an EMBL/GenBank/DDBJ whole genome shotgun (WGS) entry which is preliminary data.</text>
</comment>
<dbReference type="EMBL" id="MU006100">
    <property type="protein sequence ID" value="KAF2837376.1"/>
    <property type="molecule type" value="Genomic_DNA"/>
</dbReference>
<evidence type="ECO:0000313" key="2">
    <source>
        <dbReference type="EMBL" id="KAF2837376.1"/>
    </source>
</evidence>
<evidence type="ECO:0000313" key="3">
    <source>
        <dbReference type="Proteomes" id="UP000799429"/>
    </source>
</evidence>